<protein>
    <submittedName>
        <fullName evidence="1">Uncharacterized protein</fullName>
    </submittedName>
</protein>
<gene>
    <name evidence="1" type="ORF">UFOVP150_8</name>
</gene>
<evidence type="ECO:0000313" key="1">
    <source>
        <dbReference type="EMBL" id="CAB5155448.1"/>
    </source>
</evidence>
<organism evidence="1">
    <name type="scientific">uncultured Caudovirales phage</name>
    <dbReference type="NCBI Taxonomy" id="2100421"/>
    <lineage>
        <taxon>Viruses</taxon>
        <taxon>Duplodnaviria</taxon>
        <taxon>Heunggongvirae</taxon>
        <taxon>Uroviricota</taxon>
        <taxon>Caudoviricetes</taxon>
        <taxon>Peduoviridae</taxon>
        <taxon>Maltschvirus</taxon>
        <taxon>Maltschvirus maltsch</taxon>
    </lineage>
</organism>
<proteinExistence type="predicted"/>
<accession>A0A6J7W9V6</accession>
<reference evidence="1" key="1">
    <citation type="submission" date="2020-05" db="EMBL/GenBank/DDBJ databases">
        <authorList>
            <person name="Chiriac C."/>
            <person name="Salcher M."/>
            <person name="Ghai R."/>
            <person name="Kavagutti S V."/>
        </authorList>
    </citation>
    <scope>NUCLEOTIDE SEQUENCE</scope>
</reference>
<name>A0A6J7W9V6_9CAUD</name>
<sequence>MARKQVVYTSTHGRDNGKTFEITEMSALQASKWARMALSRIAKEGYLPDGIKFSDGVAGLAEAGYASMCFCESCWDLLDDLMACAKIKTPSGVTREVIIDVDVEEQETITDLHLEAYKLIVDFSKAADN</sequence>
<dbReference type="EMBL" id="LR798199">
    <property type="protein sequence ID" value="CAB5155448.1"/>
    <property type="molecule type" value="Genomic_DNA"/>
</dbReference>